<dbReference type="AlphaFoldDB" id="A0A2T7F4S8"/>
<protein>
    <submittedName>
        <fullName evidence="1">Uncharacterized protein</fullName>
    </submittedName>
</protein>
<dbReference type="Proteomes" id="UP000244336">
    <property type="component" value="Chromosome 1"/>
</dbReference>
<dbReference type="Gramene" id="PUZ75096">
    <property type="protein sequence ID" value="PUZ75096"/>
    <property type="gene ID" value="GQ55_1G121700"/>
</dbReference>
<reference evidence="1 2" key="1">
    <citation type="submission" date="2018-04" db="EMBL/GenBank/DDBJ databases">
        <title>WGS assembly of Panicum hallii var. hallii HAL2.</title>
        <authorList>
            <person name="Lovell J."/>
            <person name="Jenkins J."/>
            <person name="Lowry D."/>
            <person name="Mamidi S."/>
            <person name="Sreedasyam A."/>
            <person name="Weng X."/>
            <person name="Barry K."/>
            <person name="Bonette J."/>
            <person name="Campitelli B."/>
            <person name="Daum C."/>
            <person name="Gordon S."/>
            <person name="Gould B."/>
            <person name="Lipzen A."/>
            <person name="MacQueen A."/>
            <person name="Palacio-Mejia J."/>
            <person name="Plott C."/>
            <person name="Shakirov E."/>
            <person name="Shu S."/>
            <person name="Yoshinaga Y."/>
            <person name="Zane M."/>
            <person name="Rokhsar D."/>
            <person name="Grimwood J."/>
            <person name="Schmutz J."/>
            <person name="Juenger T."/>
        </authorList>
    </citation>
    <scope>NUCLEOTIDE SEQUENCE [LARGE SCALE GENOMIC DNA]</scope>
    <source>
        <strain evidence="2">cv. HAL2</strain>
    </source>
</reference>
<keyword evidence="2" id="KW-1185">Reference proteome</keyword>
<evidence type="ECO:0000313" key="1">
    <source>
        <dbReference type="EMBL" id="PUZ75096.1"/>
    </source>
</evidence>
<evidence type="ECO:0000313" key="2">
    <source>
        <dbReference type="Proteomes" id="UP000244336"/>
    </source>
</evidence>
<name>A0A2T7F4S8_9POAL</name>
<sequence length="48" mass="4933">MPPTRGGSASAAGSSASQRRLILKLPFPLVVHTTTLAPTPTSSTLDEL</sequence>
<dbReference type="EMBL" id="CM009749">
    <property type="protein sequence ID" value="PUZ75096.1"/>
    <property type="molecule type" value="Genomic_DNA"/>
</dbReference>
<accession>A0A2T7F4S8</accession>
<gene>
    <name evidence="1" type="ORF">GQ55_1G121700</name>
</gene>
<organism evidence="1 2">
    <name type="scientific">Panicum hallii var. hallii</name>
    <dbReference type="NCBI Taxonomy" id="1504633"/>
    <lineage>
        <taxon>Eukaryota</taxon>
        <taxon>Viridiplantae</taxon>
        <taxon>Streptophyta</taxon>
        <taxon>Embryophyta</taxon>
        <taxon>Tracheophyta</taxon>
        <taxon>Spermatophyta</taxon>
        <taxon>Magnoliopsida</taxon>
        <taxon>Liliopsida</taxon>
        <taxon>Poales</taxon>
        <taxon>Poaceae</taxon>
        <taxon>PACMAD clade</taxon>
        <taxon>Panicoideae</taxon>
        <taxon>Panicodae</taxon>
        <taxon>Paniceae</taxon>
        <taxon>Panicinae</taxon>
        <taxon>Panicum</taxon>
        <taxon>Panicum sect. Panicum</taxon>
    </lineage>
</organism>
<proteinExistence type="predicted"/>